<comment type="caution">
    <text evidence="2">The sequence shown here is derived from an EMBL/GenBank/DDBJ whole genome shotgun (WGS) entry which is preliminary data.</text>
</comment>
<keyword evidence="1" id="KW-0175">Coiled coil</keyword>
<evidence type="ECO:0000256" key="1">
    <source>
        <dbReference type="SAM" id="Coils"/>
    </source>
</evidence>
<gene>
    <name evidence="2" type="ORF">HINF_LOCUS658</name>
</gene>
<dbReference type="Proteomes" id="UP001642409">
    <property type="component" value="Unassembled WGS sequence"/>
</dbReference>
<proteinExistence type="predicted"/>
<reference evidence="2 3" key="1">
    <citation type="submission" date="2024-07" db="EMBL/GenBank/DDBJ databases">
        <authorList>
            <person name="Akdeniz Z."/>
        </authorList>
    </citation>
    <scope>NUCLEOTIDE SEQUENCE [LARGE SCALE GENOMIC DNA]</scope>
</reference>
<protein>
    <submittedName>
        <fullName evidence="2">Hypothetical_protein</fullName>
    </submittedName>
</protein>
<evidence type="ECO:0000313" key="3">
    <source>
        <dbReference type="Proteomes" id="UP001642409"/>
    </source>
</evidence>
<feature type="coiled-coil region" evidence="1">
    <location>
        <begin position="735"/>
        <end position="769"/>
    </location>
</feature>
<keyword evidence="3" id="KW-1185">Reference proteome</keyword>
<organism evidence="2 3">
    <name type="scientific">Hexamita inflata</name>
    <dbReference type="NCBI Taxonomy" id="28002"/>
    <lineage>
        <taxon>Eukaryota</taxon>
        <taxon>Metamonada</taxon>
        <taxon>Diplomonadida</taxon>
        <taxon>Hexamitidae</taxon>
        <taxon>Hexamitinae</taxon>
        <taxon>Hexamita</taxon>
    </lineage>
</organism>
<sequence>MSVNQNIAQLHMKFGENLVQIIKQSNKDIDKITTNQVILETYGQRIFSLIPQQSQLLSSAFSNQDIQPKIRQNIDIKPSKSKKLIKNQKLINIERLLFYPLPMVIQHVCNAFITEQDAKQASYYLSQSVPCNLYNNLSNQFNYYQMRYIGGDNLQVGPYQCSFFNIQLMTDIEISKLPSLTQNSTYVQFDNNIIVFPEELAYRAVYNICVIQNYEQKISEVMENQHLTVQKLDEFEEFQLLQVTYKFELPQFEYVRDFTINNLHILFQLNYYVDKTVMNEVQCIGNLQQKCIFVNSTNAKRTTIQLINTNSRVQIRIDQQNYEINNITLEPEKMQQIAEDLNIPPQTALGIHTLQQVFYIVLPCDEAKYFLYNAAVLLKIHKDIKLEQILQINSRSDELNTIESIKTVSELGQRQLQHQFYLEDIDRQNKLSVLYDQDNNLPNQTQISTIKSQSLINKQLNVIKYLDAQFQSIKALINRKNMNISKIDVQEEEKIETPTIQNETNTYITSFLNNQIIKCSKNPILKIHQINYNTVVNIVNIPLSNSQLSLLIQSVLEEQLQITNETQINQVVKAQIPVILPVEESSLILEGKSEQFPSSINLSKTSSFLIKVSPAQLTNKYPNISSFNGQMIGKTIKTDFTQNTLNSLHLIKYATDQQEVNNAAKNIKILQKENKEKVIKNMNSMTKKFTKQLDQEQLSLLNKFQEYECKQCDENLAEVFTSQDMYLNLMKLMNVPIEQKLVGQLQEQIEQLNNQGQQFQCALEKIKDNQKLMKNPYIRDIKRLISIEEDIIVIYQNTSTVQRLQQTAELVKLLRNRILIRLMGWQQHFETASMIQDNVINDTNGLTTAIQTIIQQLNKIKNNKAISKALDLKDLQKQLNLTQQEVLSQCQLITNKELLINDVLKPLAKYLEQRKITIKIISEIAK</sequence>
<feature type="coiled-coil region" evidence="1">
    <location>
        <begin position="653"/>
        <end position="680"/>
    </location>
</feature>
<dbReference type="EMBL" id="CAXDID020000001">
    <property type="protein sequence ID" value="CAL5970718.1"/>
    <property type="molecule type" value="Genomic_DNA"/>
</dbReference>
<evidence type="ECO:0000313" key="2">
    <source>
        <dbReference type="EMBL" id="CAL5970718.1"/>
    </source>
</evidence>
<name>A0ABP1GF57_9EUKA</name>
<accession>A0ABP1GF57</accession>